<feature type="domain" description="Retrotransposon gag" evidence="2">
    <location>
        <begin position="42"/>
        <end position="135"/>
    </location>
</feature>
<dbReference type="GeneID" id="107003821"/>
<name>A0ABM1FJ20_SOLPN</name>
<proteinExistence type="predicted"/>
<dbReference type="RefSeq" id="XP_015057578.1">
    <property type="nucleotide sequence ID" value="XM_015202092.1"/>
</dbReference>
<keyword evidence="3" id="KW-1185">Reference proteome</keyword>
<reference evidence="4" key="2">
    <citation type="submission" date="2025-08" db="UniProtKB">
        <authorList>
            <consortium name="RefSeq"/>
        </authorList>
    </citation>
    <scope>IDENTIFICATION</scope>
</reference>
<gene>
    <name evidence="4" type="primary">LOC107003821</name>
</gene>
<evidence type="ECO:0000313" key="4">
    <source>
        <dbReference type="RefSeq" id="XP_015057578.1"/>
    </source>
</evidence>
<protein>
    <submittedName>
        <fullName evidence="4">Uncharacterized protein LOC107003821</fullName>
    </submittedName>
</protein>
<dbReference type="Proteomes" id="UP000694930">
    <property type="component" value="Chromosome 11"/>
</dbReference>
<dbReference type="InterPro" id="IPR005162">
    <property type="entry name" value="Retrotrans_gag_dom"/>
</dbReference>
<feature type="compositionally biased region" description="Polar residues" evidence="1">
    <location>
        <begin position="204"/>
        <end position="217"/>
    </location>
</feature>
<dbReference type="PANTHER" id="PTHR34482:SF57">
    <property type="entry name" value="RETROTRANSPOSON GAG DOMAIN-CONTAINING PROTEIN"/>
    <property type="match status" value="1"/>
</dbReference>
<dbReference type="Pfam" id="PF03732">
    <property type="entry name" value="Retrotrans_gag"/>
    <property type="match status" value="1"/>
</dbReference>
<accession>A0ABM1FJ20</accession>
<evidence type="ECO:0000256" key="1">
    <source>
        <dbReference type="SAM" id="MobiDB-lite"/>
    </source>
</evidence>
<organism evidence="3 4">
    <name type="scientific">Solanum pennellii</name>
    <name type="common">Tomato</name>
    <name type="synonym">Lycopersicon pennellii</name>
    <dbReference type="NCBI Taxonomy" id="28526"/>
    <lineage>
        <taxon>Eukaryota</taxon>
        <taxon>Viridiplantae</taxon>
        <taxon>Streptophyta</taxon>
        <taxon>Embryophyta</taxon>
        <taxon>Tracheophyta</taxon>
        <taxon>Spermatophyta</taxon>
        <taxon>Magnoliopsida</taxon>
        <taxon>eudicotyledons</taxon>
        <taxon>Gunneridae</taxon>
        <taxon>Pentapetalae</taxon>
        <taxon>asterids</taxon>
        <taxon>lamiids</taxon>
        <taxon>Solanales</taxon>
        <taxon>Solanaceae</taxon>
        <taxon>Solanoideae</taxon>
        <taxon>Solaneae</taxon>
        <taxon>Solanum</taxon>
        <taxon>Solanum subgen. Lycopersicon</taxon>
    </lineage>
</organism>
<sequence length="286" mass="32588">MNLPIYNGSKTNEDHQEFVDEVHNILCSMGVDEEAKTELSAYQLKDVAQVLYRMWADGRARGDVRITWDVLKTSFLERFFPREQCESKVEEFINLRQGGTSVKEYSLKFVKLSKYASSLVGNSRDEMSKFVTGVSEDLVEDFRAAMLNDNMDLGRLMVHAQRVEESRNKRRVHEGKKPKPADHTGSSSGRVSFGVHNRTKFKRNSGNPSPSRNTNAKEGNDRNAKRDRKSCYKCGRSHGGSNLKANKMLSKGLVVDENLSYEEVPIEILEHQVKRLRNKEVATVRV</sequence>
<evidence type="ECO:0000313" key="3">
    <source>
        <dbReference type="Proteomes" id="UP000694930"/>
    </source>
</evidence>
<feature type="region of interest" description="Disordered" evidence="1">
    <location>
        <begin position="163"/>
        <end position="233"/>
    </location>
</feature>
<reference evidence="3" key="1">
    <citation type="journal article" date="2014" name="Nat. Genet.">
        <title>The genome of the stress-tolerant wild tomato species Solanum pennellii.</title>
        <authorList>
            <person name="Bolger A."/>
            <person name="Scossa F."/>
            <person name="Bolger M.E."/>
            <person name="Lanz C."/>
            <person name="Maumus F."/>
            <person name="Tohge T."/>
            <person name="Quesneville H."/>
            <person name="Alseekh S."/>
            <person name="Sorensen I."/>
            <person name="Lichtenstein G."/>
            <person name="Fich E.A."/>
            <person name="Conte M."/>
            <person name="Keller H."/>
            <person name="Schneeberger K."/>
            <person name="Schwacke R."/>
            <person name="Ofner I."/>
            <person name="Vrebalov J."/>
            <person name="Xu Y."/>
            <person name="Osorio S."/>
            <person name="Aflitos S.A."/>
            <person name="Schijlen E."/>
            <person name="Jimenez-Gomez J.M."/>
            <person name="Ryngajllo M."/>
            <person name="Kimura S."/>
            <person name="Kumar R."/>
            <person name="Koenig D."/>
            <person name="Headland L.R."/>
            <person name="Maloof J.N."/>
            <person name="Sinha N."/>
            <person name="van Ham R.C."/>
            <person name="Lankhorst R.K."/>
            <person name="Mao L."/>
            <person name="Vogel A."/>
            <person name="Arsova B."/>
            <person name="Panstruga R."/>
            <person name="Fei Z."/>
            <person name="Rose J.K."/>
            <person name="Zamir D."/>
            <person name="Carrari F."/>
            <person name="Giovannoni J.J."/>
            <person name="Weigel D."/>
            <person name="Usadel B."/>
            <person name="Fernie A.R."/>
        </authorList>
    </citation>
    <scope>NUCLEOTIDE SEQUENCE [LARGE SCALE GENOMIC DNA]</scope>
    <source>
        <strain evidence="3">cv. LA0716</strain>
    </source>
</reference>
<dbReference type="PANTHER" id="PTHR34482">
    <property type="entry name" value="DNA DAMAGE-INDUCIBLE PROTEIN 1-LIKE"/>
    <property type="match status" value="1"/>
</dbReference>
<evidence type="ECO:0000259" key="2">
    <source>
        <dbReference type="Pfam" id="PF03732"/>
    </source>
</evidence>